<dbReference type="OrthoDB" id="8287905at2759"/>
<reference evidence="2" key="1">
    <citation type="submission" date="2021-06" db="EMBL/GenBank/DDBJ databases">
        <authorList>
            <person name="Hodson N. C."/>
            <person name="Mongue J. A."/>
            <person name="Jaron S. K."/>
        </authorList>
    </citation>
    <scope>NUCLEOTIDE SEQUENCE</scope>
</reference>
<dbReference type="Proteomes" id="UP000708208">
    <property type="component" value="Unassembled WGS sequence"/>
</dbReference>
<evidence type="ECO:0000313" key="2">
    <source>
        <dbReference type="EMBL" id="CAG7819661.1"/>
    </source>
</evidence>
<feature type="signal peptide" evidence="1">
    <location>
        <begin position="1"/>
        <end position="20"/>
    </location>
</feature>
<evidence type="ECO:0000313" key="3">
    <source>
        <dbReference type="Proteomes" id="UP000708208"/>
    </source>
</evidence>
<organism evidence="2 3">
    <name type="scientific">Allacma fusca</name>
    <dbReference type="NCBI Taxonomy" id="39272"/>
    <lineage>
        <taxon>Eukaryota</taxon>
        <taxon>Metazoa</taxon>
        <taxon>Ecdysozoa</taxon>
        <taxon>Arthropoda</taxon>
        <taxon>Hexapoda</taxon>
        <taxon>Collembola</taxon>
        <taxon>Symphypleona</taxon>
        <taxon>Sminthuridae</taxon>
        <taxon>Allacma</taxon>
    </lineage>
</organism>
<accession>A0A8J2KKD4</accession>
<protein>
    <recommendedName>
        <fullName evidence="4">Secreted protein</fullName>
    </recommendedName>
</protein>
<keyword evidence="1" id="KW-0732">Signal</keyword>
<name>A0A8J2KKD4_9HEXA</name>
<keyword evidence="3" id="KW-1185">Reference proteome</keyword>
<evidence type="ECO:0008006" key="4">
    <source>
        <dbReference type="Google" id="ProtNLM"/>
    </source>
</evidence>
<dbReference type="AlphaFoldDB" id="A0A8J2KKD4"/>
<evidence type="ECO:0000256" key="1">
    <source>
        <dbReference type="SAM" id="SignalP"/>
    </source>
</evidence>
<dbReference type="EMBL" id="CAJVCH010456021">
    <property type="protein sequence ID" value="CAG7819661.1"/>
    <property type="molecule type" value="Genomic_DNA"/>
</dbReference>
<gene>
    <name evidence="2" type="ORF">AFUS01_LOCUS30092</name>
</gene>
<feature type="chain" id="PRO_5035159040" description="Secreted protein" evidence="1">
    <location>
        <begin position="21"/>
        <end position="189"/>
    </location>
</feature>
<comment type="caution">
    <text evidence="2">The sequence shown here is derived from an EMBL/GenBank/DDBJ whole genome shotgun (WGS) entry which is preliminary data.</text>
</comment>
<proteinExistence type="predicted"/>
<sequence length="189" mass="21330">MNSKISIVFVLVLFTGAVTSEKKTLAEHEILPAMLSTILGTSSRLELEKHRPTKTLASLIMVGRGENDTLRALPTSSDSNQQINPTVISKAKQDAIIRQLWGGECSLDDWVNCNNITTFGGDYFVKDKIEHFEMECTTFKWVCMVNGWTVNRCHLLCMSACNRDLLETNKYDRWVLHEGMCEPISKKGK</sequence>